<evidence type="ECO:0000256" key="6">
    <source>
        <dbReference type="ARBA" id="ARBA00023141"/>
    </source>
</evidence>
<feature type="binding site" evidence="8">
    <location>
        <position position="313"/>
    </location>
    <ligand>
        <name>3-phosphoshikimate</name>
        <dbReference type="ChEBI" id="CHEBI:145989"/>
    </ligand>
</feature>
<dbReference type="PANTHER" id="PTHR21090">
    <property type="entry name" value="AROM/DEHYDROQUINATE SYNTHASE"/>
    <property type="match status" value="1"/>
</dbReference>
<dbReference type="CDD" id="cd01556">
    <property type="entry name" value="EPSP_synthase"/>
    <property type="match status" value="1"/>
</dbReference>
<feature type="domain" description="Enolpyruvate transferase" evidence="9">
    <location>
        <begin position="1"/>
        <end position="390"/>
    </location>
</feature>
<accession>A0A919MMH9</accession>
<dbReference type="GO" id="GO:0008652">
    <property type="term" value="P:amino acid biosynthetic process"/>
    <property type="evidence" value="ECO:0007669"/>
    <property type="project" value="UniProtKB-KW"/>
</dbReference>
<dbReference type="Gene3D" id="3.65.10.10">
    <property type="entry name" value="Enolpyruvate transferase domain"/>
    <property type="match status" value="2"/>
</dbReference>
<comment type="pathway">
    <text evidence="1 8">Metabolic intermediate biosynthesis; chorismate biosynthesis; chorismate from D-erythrose 4-phosphate and phosphoenolpyruvate: step 6/7.</text>
</comment>
<dbReference type="InterPro" id="IPR006264">
    <property type="entry name" value="EPSP_synthase"/>
</dbReference>
<keyword evidence="5 8" id="KW-0808">Transferase</keyword>
<feature type="binding site" evidence="8">
    <location>
        <position position="144"/>
    </location>
    <ligand>
        <name>phosphoenolpyruvate</name>
        <dbReference type="ChEBI" id="CHEBI:58702"/>
    </ligand>
</feature>
<sequence length="399" mass="41135">MTARALVLSALADGPSEIRRPLRARDTTLMAAALRALGVGVDTTADDVWRVEPGPLRGPARVDVGLAGTIMRFAPPVAALADGPVTFDGDPHARNRPLRPIVEALRTLGADIDASPAGGLPLVVRGTGLLPGGEAVIDASGSSQFVSGLLLSAPRFAKGLVLRHEGPPVPSAPHLRMTTHMLRAAGATVDESVPDVWAVEPGGLRAHSWDIEPDLSGAAPFFAAAMVTGGAVTLAGWPAASWQPVGRLTELLTALGAEVTRDDAGLTVRGTGVLRGIEADLSEVSELTPVVAALAALADGPSELRGVAHIRGHETDRIAALATELGKVGADVVEHPDGLLITPGRLRAAVVETYADHRMAHFAAVLGLAVEGVRLTDVACTAKTLPEFPELWADLVTGS</sequence>
<feature type="binding site" evidence="8">
    <location>
        <position position="286"/>
    </location>
    <ligand>
        <name>3-phosphoshikimate</name>
        <dbReference type="ChEBI" id="CHEBI:145989"/>
    </ligand>
</feature>
<feature type="binding site" evidence="8">
    <location>
        <position position="68"/>
    </location>
    <ligand>
        <name>phosphoenolpyruvate</name>
        <dbReference type="ChEBI" id="CHEBI:58702"/>
    </ligand>
</feature>
<dbReference type="GO" id="GO:0005737">
    <property type="term" value="C:cytoplasm"/>
    <property type="evidence" value="ECO:0007669"/>
    <property type="project" value="UniProtKB-SubCell"/>
</dbReference>
<feature type="binding site" evidence="8">
    <location>
        <position position="358"/>
    </location>
    <ligand>
        <name>phosphoenolpyruvate</name>
        <dbReference type="ChEBI" id="CHEBI:58702"/>
    </ligand>
</feature>
<comment type="subcellular location">
    <subcellularLocation>
        <location evidence="8">Cytoplasm</location>
    </subcellularLocation>
</comment>
<dbReference type="Pfam" id="PF00275">
    <property type="entry name" value="EPSP_synthase"/>
    <property type="match status" value="1"/>
</dbReference>
<dbReference type="GO" id="GO:0009423">
    <property type="term" value="P:chorismate biosynthetic process"/>
    <property type="evidence" value="ECO:0007669"/>
    <property type="project" value="UniProtKB-UniRule"/>
</dbReference>
<organism evidence="10 11">
    <name type="scientific">Actinoplanes nipponensis</name>
    <dbReference type="NCBI Taxonomy" id="135950"/>
    <lineage>
        <taxon>Bacteria</taxon>
        <taxon>Bacillati</taxon>
        <taxon>Actinomycetota</taxon>
        <taxon>Actinomycetes</taxon>
        <taxon>Micromonosporales</taxon>
        <taxon>Micromonosporaceae</taxon>
        <taxon>Actinoplanes</taxon>
    </lineage>
</organism>
<comment type="catalytic activity">
    <reaction evidence="7">
        <text>3-phosphoshikimate + phosphoenolpyruvate = 5-O-(1-carboxyvinyl)-3-phosphoshikimate + phosphate</text>
        <dbReference type="Rhea" id="RHEA:21256"/>
        <dbReference type="ChEBI" id="CHEBI:43474"/>
        <dbReference type="ChEBI" id="CHEBI:57701"/>
        <dbReference type="ChEBI" id="CHEBI:58702"/>
        <dbReference type="ChEBI" id="CHEBI:145989"/>
        <dbReference type="EC" id="2.5.1.19"/>
    </reaction>
    <physiologicalReaction direction="left-to-right" evidence="7">
        <dbReference type="Rhea" id="RHEA:21257"/>
    </physiologicalReaction>
</comment>
<dbReference type="SUPFAM" id="SSF55205">
    <property type="entry name" value="EPT/RTPC-like"/>
    <property type="match status" value="1"/>
</dbReference>
<evidence type="ECO:0000313" key="10">
    <source>
        <dbReference type="EMBL" id="GIE49897.1"/>
    </source>
</evidence>
<evidence type="ECO:0000256" key="2">
    <source>
        <dbReference type="ARBA" id="ARBA00009948"/>
    </source>
</evidence>
<dbReference type="NCBIfam" id="TIGR01356">
    <property type="entry name" value="aroA"/>
    <property type="match status" value="1"/>
</dbReference>
<dbReference type="AlphaFoldDB" id="A0A919MMH9"/>
<keyword evidence="4 8" id="KW-0028">Amino-acid biosynthesis</keyword>
<evidence type="ECO:0000256" key="7">
    <source>
        <dbReference type="ARBA" id="ARBA00044633"/>
    </source>
</evidence>
<dbReference type="FunFam" id="3.65.10.10:FF:000011">
    <property type="entry name" value="3-phosphoshikimate 1-carboxyvinyltransferase"/>
    <property type="match status" value="1"/>
</dbReference>
<feature type="binding site" evidence="8">
    <location>
        <position position="317"/>
    </location>
    <ligand>
        <name>phosphoenolpyruvate</name>
        <dbReference type="ChEBI" id="CHEBI:58702"/>
    </ligand>
</feature>
<dbReference type="InterPro" id="IPR023193">
    <property type="entry name" value="EPSP_synthase_CS"/>
</dbReference>
<keyword evidence="6 8" id="KW-0057">Aromatic amino acid biosynthesis</keyword>
<feature type="binding site" evidence="8">
    <location>
        <position position="96"/>
    </location>
    <ligand>
        <name>phosphoenolpyruvate</name>
        <dbReference type="ChEBI" id="CHEBI:58702"/>
    </ligand>
</feature>
<comment type="caution">
    <text evidence="10">The sequence shown here is derived from an EMBL/GenBank/DDBJ whole genome shotgun (WGS) entry which is preliminary data.</text>
</comment>
<dbReference type="InterPro" id="IPR036968">
    <property type="entry name" value="Enolpyruvate_Tfrase_sf"/>
</dbReference>
<evidence type="ECO:0000256" key="5">
    <source>
        <dbReference type="ARBA" id="ARBA00022679"/>
    </source>
</evidence>
<dbReference type="EMBL" id="BOMQ01000043">
    <property type="protein sequence ID" value="GIE49897.1"/>
    <property type="molecule type" value="Genomic_DNA"/>
</dbReference>
<dbReference type="InterPro" id="IPR001986">
    <property type="entry name" value="Enolpyruvate_Tfrase_dom"/>
</dbReference>
<comment type="function">
    <text evidence="8">Catalyzes the transfer of the enolpyruvyl moiety of phosphoenolpyruvate (PEP) to the 5-hydroxyl of shikimate-3-phosphate (S3P) to produce enolpyruvyl shikimate-3-phosphate and inorganic phosphate.</text>
</comment>
<dbReference type="PANTHER" id="PTHR21090:SF5">
    <property type="entry name" value="PENTAFUNCTIONAL AROM POLYPEPTIDE"/>
    <property type="match status" value="1"/>
</dbReference>
<dbReference type="Proteomes" id="UP000647172">
    <property type="component" value="Unassembled WGS sequence"/>
</dbReference>
<keyword evidence="3 8" id="KW-0963">Cytoplasm</keyword>
<protein>
    <recommendedName>
        <fullName evidence="8">3-phosphoshikimate 1-carboxyvinyltransferase</fullName>
        <ecNumber evidence="8">2.5.1.19</ecNumber>
    </recommendedName>
    <alternativeName>
        <fullName evidence="8">5-enolpyruvylshikimate-3-phosphate synthase</fullName>
        <shortName evidence="8">EPSP synthase</shortName>
        <shortName evidence="8">EPSPS</shortName>
    </alternativeName>
</protein>
<feature type="binding site" evidence="8">
    <location>
        <position position="383"/>
    </location>
    <ligand>
        <name>phosphoenolpyruvate</name>
        <dbReference type="ChEBI" id="CHEBI:58702"/>
    </ligand>
</feature>
<feature type="binding site" evidence="8">
    <location>
        <position position="4"/>
    </location>
    <ligand>
        <name>3-phosphoshikimate</name>
        <dbReference type="ChEBI" id="CHEBI:145989"/>
    </ligand>
</feature>
<feature type="binding site" evidence="8">
    <location>
        <position position="144"/>
    </location>
    <ligand>
        <name>3-phosphoshikimate</name>
        <dbReference type="ChEBI" id="CHEBI:145989"/>
    </ligand>
</feature>
<comment type="similarity">
    <text evidence="2 8">Belongs to the EPSP synthase family.</text>
</comment>
<reference evidence="10" key="1">
    <citation type="submission" date="2021-01" db="EMBL/GenBank/DDBJ databases">
        <title>Whole genome shotgun sequence of Actinoplanes nipponensis NBRC 14063.</title>
        <authorList>
            <person name="Komaki H."/>
            <person name="Tamura T."/>
        </authorList>
    </citation>
    <scope>NUCLEOTIDE SEQUENCE</scope>
    <source>
        <strain evidence="10">NBRC 14063</strain>
    </source>
</reference>
<feature type="binding site" evidence="8">
    <location>
        <position position="171"/>
    </location>
    <ligand>
        <name>3-phosphoshikimate</name>
        <dbReference type="ChEBI" id="CHEBI:145989"/>
    </ligand>
</feature>
<dbReference type="InterPro" id="IPR013792">
    <property type="entry name" value="RNA3'P_cycl/enolpyr_Trfase_a/b"/>
</dbReference>
<comment type="caution">
    <text evidence="8">Lacks conserved residue(s) required for the propagation of feature annotation.</text>
</comment>
<evidence type="ECO:0000256" key="1">
    <source>
        <dbReference type="ARBA" id="ARBA00004811"/>
    </source>
</evidence>
<comment type="subunit">
    <text evidence="8">Monomer.</text>
</comment>
<gene>
    <name evidence="10" type="primary">aroA1</name>
    <name evidence="8" type="synonym">aroA</name>
    <name evidence="10" type="ORF">Ani05nite_34310</name>
</gene>
<name>A0A919MMH9_9ACTN</name>
<evidence type="ECO:0000259" key="9">
    <source>
        <dbReference type="Pfam" id="PF00275"/>
    </source>
</evidence>
<evidence type="ECO:0000256" key="3">
    <source>
        <dbReference type="ARBA" id="ARBA00022490"/>
    </source>
</evidence>
<dbReference type="GO" id="GO:0003866">
    <property type="term" value="F:3-phosphoshikimate 1-carboxyvinyltransferase activity"/>
    <property type="evidence" value="ECO:0007669"/>
    <property type="project" value="UniProtKB-UniRule"/>
</dbReference>
<dbReference type="FunFam" id="3.65.10.10:FF:000010">
    <property type="entry name" value="3-phosphoshikimate 1-carboxyvinyltransferase"/>
    <property type="match status" value="1"/>
</dbReference>
<dbReference type="GO" id="GO:0009073">
    <property type="term" value="P:aromatic amino acid family biosynthetic process"/>
    <property type="evidence" value="ECO:0007669"/>
    <property type="project" value="UniProtKB-KW"/>
</dbReference>
<proteinExistence type="inferred from homology"/>
<evidence type="ECO:0000256" key="4">
    <source>
        <dbReference type="ARBA" id="ARBA00022605"/>
    </source>
</evidence>
<keyword evidence="11" id="KW-1185">Reference proteome</keyword>
<feature type="binding site" evidence="8">
    <location>
        <position position="143"/>
    </location>
    <ligand>
        <name>3-phosphoshikimate</name>
        <dbReference type="ChEBI" id="CHEBI:145989"/>
    </ligand>
</feature>
<evidence type="ECO:0000256" key="8">
    <source>
        <dbReference type="HAMAP-Rule" id="MF_00210"/>
    </source>
</evidence>
<feature type="binding site" evidence="8">
    <location>
        <position position="142"/>
    </location>
    <ligand>
        <name>3-phosphoshikimate</name>
        <dbReference type="ChEBI" id="CHEBI:145989"/>
    </ligand>
</feature>
<dbReference type="PIRSF" id="PIRSF000505">
    <property type="entry name" value="EPSPS"/>
    <property type="match status" value="1"/>
</dbReference>
<dbReference type="HAMAP" id="MF_00210">
    <property type="entry name" value="EPSP_synth"/>
    <property type="match status" value="1"/>
</dbReference>
<evidence type="ECO:0000313" key="11">
    <source>
        <dbReference type="Proteomes" id="UP000647172"/>
    </source>
</evidence>
<feature type="active site" description="Proton acceptor" evidence="8">
    <location>
        <position position="286"/>
    </location>
</feature>
<dbReference type="PROSITE" id="PS00885">
    <property type="entry name" value="EPSP_SYNTHASE_2"/>
    <property type="match status" value="1"/>
</dbReference>
<dbReference type="EC" id="2.5.1.19" evidence="8"/>